<evidence type="ECO:0000256" key="1">
    <source>
        <dbReference type="SAM" id="MobiDB-lite"/>
    </source>
</evidence>
<feature type="region of interest" description="Disordered" evidence="1">
    <location>
        <begin position="1"/>
        <end position="21"/>
    </location>
</feature>
<comment type="caution">
    <text evidence="2">The sequence shown here is derived from an EMBL/GenBank/DDBJ whole genome shotgun (WGS) entry which is preliminary data.</text>
</comment>
<dbReference type="Proteomes" id="UP001295740">
    <property type="component" value="Unassembled WGS sequence"/>
</dbReference>
<evidence type="ECO:0000313" key="3">
    <source>
        <dbReference type="Proteomes" id="UP001295740"/>
    </source>
</evidence>
<organism evidence="2 3">
    <name type="scientific">Anthostomella pinea</name>
    <dbReference type="NCBI Taxonomy" id="933095"/>
    <lineage>
        <taxon>Eukaryota</taxon>
        <taxon>Fungi</taxon>
        <taxon>Dikarya</taxon>
        <taxon>Ascomycota</taxon>
        <taxon>Pezizomycotina</taxon>
        <taxon>Sordariomycetes</taxon>
        <taxon>Xylariomycetidae</taxon>
        <taxon>Xylariales</taxon>
        <taxon>Xylariaceae</taxon>
        <taxon>Anthostomella</taxon>
    </lineage>
</organism>
<gene>
    <name evidence="2" type="ORF">KHLLAP_LOCUS11786</name>
</gene>
<dbReference type="EMBL" id="CAUWAG010000018">
    <property type="protein sequence ID" value="CAJ2511318.1"/>
    <property type="molecule type" value="Genomic_DNA"/>
</dbReference>
<accession>A0AAI8VUI4</accession>
<evidence type="ECO:0000313" key="2">
    <source>
        <dbReference type="EMBL" id="CAJ2511318.1"/>
    </source>
</evidence>
<name>A0AAI8VUI4_9PEZI</name>
<keyword evidence="3" id="KW-1185">Reference proteome</keyword>
<reference evidence="2" key="1">
    <citation type="submission" date="2023-10" db="EMBL/GenBank/DDBJ databases">
        <authorList>
            <person name="Hackl T."/>
        </authorList>
    </citation>
    <scope>NUCLEOTIDE SEQUENCE</scope>
</reference>
<dbReference type="AlphaFoldDB" id="A0AAI8VUI4"/>
<protein>
    <submittedName>
        <fullName evidence="2">Uu.00g069430.m01.CDS01</fullName>
    </submittedName>
</protein>
<feature type="compositionally biased region" description="Polar residues" evidence="1">
    <location>
        <begin position="10"/>
        <end position="21"/>
    </location>
</feature>
<proteinExistence type="predicted"/>
<sequence>MALQTAFEPTLTSPAIVTSPPTAQFTPGPGCIGTEDHWVVVSSCFAGAVGDVSGLYPSPDWLTCQLTQFGPPVFGPVTSCYMPYSAEATVDYTECPSGYSGATTKHYTYSDGLWTDYDIQCCPTQYYFNVRDLYTGGLKSFTTERDGLTWTGGYPVPGCAESYITELSGSEIPVVQTAYNTNGWEKRQLVNVP</sequence>